<keyword evidence="4" id="KW-1185">Reference proteome</keyword>
<evidence type="ECO:0000256" key="2">
    <source>
        <dbReference type="SAM" id="SignalP"/>
    </source>
</evidence>
<protein>
    <submittedName>
        <fullName evidence="3">Uncharacterized protein</fullName>
    </submittedName>
</protein>
<evidence type="ECO:0000313" key="3">
    <source>
        <dbReference type="EMBL" id="KAK2735580.1"/>
    </source>
</evidence>
<feature type="region of interest" description="Disordered" evidence="1">
    <location>
        <begin position="55"/>
        <end position="97"/>
    </location>
</feature>
<dbReference type="EMBL" id="VYYT01000444">
    <property type="protein sequence ID" value="KAK2735580.1"/>
    <property type="molecule type" value="Genomic_DNA"/>
</dbReference>
<gene>
    <name evidence="3" type="ORF">CKAH01_01961</name>
</gene>
<accession>A0AAD9Y588</accession>
<reference evidence="3" key="1">
    <citation type="submission" date="2023-02" db="EMBL/GenBank/DDBJ databases">
        <title>Colletotrichum kahawae CIFC_Que2 genome sequencing and assembly.</title>
        <authorList>
            <person name="Baroncelli R."/>
        </authorList>
    </citation>
    <scope>NUCLEOTIDE SEQUENCE</scope>
    <source>
        <strain evidence="3">CIFC_Que2</strain>
    </source>
</reference>
<organism evidence="3 4">
    <name type="scientific">Colletotrichum kahawae</name>
    <name type="common">Coffee berry disease fungus</name>
    <dbReference type="NCBI Taxonomy" id="34407"/>
    <lineage>
        <taxon>Eukaryota</taxon>
        <taxon>Fungi</taxon>
        <taxon>Dikarya</taxon>
        <taxon>Ascomycota</taxon>
        <taxon>Pezizomycotina</taxon>
        <taxon>Sordariomycetes</taxon>
        <taxon>Hypocreomycetidae</taxon>
        <taxon>Glomerellales</taxon>
        <taxon>Glomerellaceae</taxon>
        <taxon>Colletotrichum</taxon>
        <taxon>Colletotrichum gloeosporioides species complex</taxon>
    </lineage>
</organism>
<feature type="signal peptide" evidence="2">
    <location>
        <begin position="1"/>
        <end position="19"/>
    </location>
</feature>
<feature type="chain" id="PRO_5042098319" evidence="2">
    <location>
        <begin position="20"/>
        <end position="170"/>
    </location>
</feature>
<name>A0AAD9Y588_COLKA</name>
<dbReference type="AlphaFoldDB" id="A0AAD9Y588"/>
<evidence type="ECO:0000313" key="4">
    <source>
        <dbReference type="Proteomes" id="UP001281614"/>
    </source>
</evidence>
<proteinExistence type="predicted"/>
<comment type="caution">
    <text evidence="3">The sequence shown here is derived from an EMBL/GenBank/DDBJ whole genome shotgun (WGS) entry which is preliminary data.</text>
</comment>
<dbReference type="Proteomes" id="UP001281614">
    <property type="component" value="Unassembled WGS sequence"/>
</dbReference>
<evidence type="ECO:0000256" key="1">
    <source>
        <dbReference type="SAM" id="MobiDB-lite"/>
    </source>
</evidence>
<sequence length="170" mass="17956">MKASIFLAVAAAIAAVVAAVPGTASRPHYNEVRDADRVEVWAKRDIKTYGKNLRDALFGKNKKPKEPKPSGQGTPITHDPHPPSIETGLGEPAPPLAPQAAYVTVTPSAAATVAPRAPVAPVPGLPKAYEGHPEFNCCRRAADPVEPGRWTNPAGKTLLWPPPGYDCNCV</sequence>
<keyword evidence="2" id="KW-0732">Signal</keyword>